<dbReference type="InterPro" id="IPR044035">
    <property type="entry name" value="DUF5698"/>
</dbReference>
<evidence type="ECO:0000259" key="3">
    <source>
        <dbReference type="Pfam" id="PF18955"/>
    </source>
</evidence>
<dbReference type="Pfam" id="PF18955">
    <property type="entry name" value="DUF5698"/>
    <property type="match status" value="1"/>
</dbReference>
<accession>A0A1F6EDR8</accession>
<protein>
    <recommendedName>
        <fullName evidence="3">DUF5698 domain-containing protein</fullName>
    </recommendedName>
</protein>
<dbReference type="AlphaFoldDB" id="A0A1F6EDR8"/>
<keyword evidence="2" id="KW-1133">Transmembrane helix</keyword>
<reference evidence="4 5" key="1">
    <citation type="journal article" date="2016" name="Nat. Commun.">
        <title>Thousands of microbial genomes shed light on interconnected biogeochemical processes in an aquifer system.</title>
        <authorList>
            <person name="Anantharaman K."/>
            <person name="Brown C.T."/>
            <person name="Hug L.A."/>
            <person name="Sharon I."/>
            <person name="Castelle C.J."/>
            <person name="Probst A.J."/>
            <person name="Thomas B.C."/>
            <person name="Singh A."/>
            <person name="Wilkins M.J."/>
            <person name="Karaoz U."/>
            <person name="Brodie E.L."/>
            <person name="Williams K.H."/>
            <person name="Hubbard S.S."/>
            <person name="Banfield J.F."/>
        </authorList>
    </citation>
    <scope>NUCLEOTIDE SEQUENCE [LARGE SCALE GENOMIC DNA]</scope>
</reference>
<sequence length="112" mass="12471">MLIIFLIGMAEMVLSTLWTKYVQEKSVVGSTAVTMVHVFVWYYVLRTVIDQIDNIGIVVAYALGCGIGNVAAHYFGEYSKKKLAIRRRKKSKTTQDGVSIPAVPNLLAHESH</sequence>
<evidence type="ECO:0000256" key="2">
    <source>
        <dbReference type="SAM" id="Phobius"/>
    </source>
</evidence>
<dbReference type="Proteomes" id="UP000179115">
    <property type="component" value="Unassembled WGS sequence"/>
</dbReference>
<keyword evidence="2" id="KW-0812">Transmembrane</keyword>
<feature type="transmembrane region" description="Helical" evidence="2">
    <location>
        <begin position="25"/>
        <end position="45"/>
    </location>
</feature>
<feature type="domain" description="DUF5698" evidence="3">
    <location>
        <begin position="31"/>
        <end position="70"/>
    </location>
</feature>
<dbReference type="EMBL" id="MFLV01000010">
    <property type="protein sequence ID" value="OGG71757.1"/>
    <property type="molecule type" value="Genomic_DNA"/>
</dbReference>
<evidence type="ECO:0000313" key="5">
    <source>
        <dbReference type="Proteomes" id="UP000179115"/>
    </source>
</evidence>
<evidence type="ECO:0000313" key="4">
    <source>
        <dbReference type="EMBL" id="OGG71757.1"/>
    </source>
</evidence>
<comment type="caution">
    <text evidence="4">The sequence shown here is derived from an EMBL/GenBank/DDBJ whole genome shotgun (WGS) entry which is preliminary data.</text>
</comment>
<organism evidence="4 5">
    <name type="scientific">Candidatus Kaiserbacteria bacterium RIFCSPLOWO2_01_FULL_51_21</name>
    <dbReference type="NCBI Taxonomy" id="1798508"/>
    <lineage>
        <taxon>Bacteria</taxon>
        <taxon>Candidatus Kaiseribacteriota</taxon>
    </lineage>
</organism>
<feature type="transmembrane region" description="Helical" evidence="2">
    <location>
        <begin position="57"/>
        <end position="76"/>
    </location>
</feature>
<feature type="region of interest" description="Disordered" evidence="1">
    <location>
        <begin position="89"/>
        <end position="112"/>
    </location>
</feature>
<name>A0A1F6EDR8_9BACT</name>
<evidence type="ECO:0000256" key="1">
    <source>
        <dbReference type="SAM" id="MobiDB-lite"/>
    </source>
</evidence>
<gene>
    <name evidence="4" type="ORF">A3A35_02040</name>
</gene>
<proteinExistence type="predicted"/>
<keyword evidence="2" id="KW-0472">Membrane</keyword>